<evidence type="ECO:0000256" key="2">
    <source>
        <dbReference type="ARBA" id="ARBA00022737"/>
    </source>
</evidence>
<dbReference type="SUPFAM" id="SSF81901">
    <property type="entry name" value="HCP-like"/>
    <property type="match status" value="1"/>
</dbReference>
<proteinExistence type="inferred from homology"/>
<evidence type="ECO:0000313" key="4">
    <source>
        <dbReference type="Proteomes" id="UP000626656"/>
    </source>
</evidence>
<dbReference type="Proteomes" id="UP000626656">
    <property type="component" value="Unassembled WGS sequence"/>
</dbReference>
<dbReference type="EMBL" id="CAHJWF010000324">
    <property type="protein sequence ID" value="CAB5506314.1"/>
    <property type="molecule type" value="Genomic_DNA"/>
</dbReference>
<evidence type="ECO:0000256" key="1">
    <source>
        <dbReference type="ARBA" id="ARBA00008486"/>
    </source>
</evidence>
<comment type="caution">
    <text evidence="3">The sequence shown here is derived from an EMBL/GenBank/DDBJ whole genome shotgun (WGS) entry which is preliminary data.</text>
</comment>
<dbReference type="InterPro" id="IPR040239">
    <property type="entry name" value="HcpB-like"/>
</dbReference>
<organism evidence="3 4">
    <name type="scientific">Bathymodiolus thermophilus thioautotrophic gill symbiont</name>
    <dbReference type="NCBI Taxonomy" id="2360"/>
    <lineage>
        <taxon>Bacteria</taxon>
        <taxon>Pseudomonadati</taxon>
        <taxon>Pseudomonadota</taxon>
        <taxon>Gammaproteobacteria</taxon>
        <taxon>sulfur-oxidizing symbionts</taxon>
    </lineage>
</organism>
<evidence type="ECO:0000313" key="3">
    <source>
        <dbReference type="EMBL" id="CAB5506314.1"/>
    </source>
</evidence>
<evidence type="ECO:0008006" key="5">
    <source>
        <dbReference type="Google" id="ProtNLM"/>
    </source>
</evidence>
<keyword evidence="2" id="KW-0677">Repeat</keyword>
<keyword evidence="4" id="KW-1185">Reference proteome</keyword>
<reference evidence="3 4" key="1">
    <citation type="submission" date="2020-05" db="EMBL/GenBank/DDBJ databases">
        <authorList>
            <person name="Petersen J."/>
            <person name="Sayavedra L."/>
        </authorList>
    </citation>
    <scope>NUCLEOTIDE SEQUENCE [LARGE SCALE GENOMIC DNA]</scope>
    <source>
        <strain evidence="3">B azoricus SOX ET2 1586I</strain>
    </source>
</reference>
<dbReference type="InterPro" id="IPR011990">
    <property type="entry name" value="TPR-like_helical_dom_sf"/>
</dbReference>
<dbReference type="Pfam" id="PF08238">
    <property type="entry name" value="Sel1"/>
    <property type="match status" value="2"/>
</dbReference>
<name>A0ABN7GE29_9GAMM</name>
<accession>A0ABN7GE29</accession>
<gene>
    <name evidence="3" type="ORF">AZO1586I_1596</name>
</gene>
<dbReference type="Gene3D" id="1.25.40.10">
    <property type="entry name" value="Tetratricopeptide repeat domain"/>
    <property type="match status" value="1"/>
</dbReference>
<sequence length="75" mass="8566">MHDKVKGVKQDDFKALKFYQKACDLNFSGGCSQLGFMYEKGKDVRKSNTKALKYYSKACDLELALGCKNYARLKK</sequence>
<comment type="similarity">
    <text evidence="1">Belongs to the hcp beta-lactamase family.</text>
</comment>
<dbReference type="PANTHER" id="PTHR13891:SF1">
    <property type="entry name" value="CYTOCHROME C OXIDASE ASSEMBLY FACTOR 7"/>
    <property type="match status" value="1"/>
</dbReference>
<dbReference type="SMART" id="SM00671">
    <property type="entry name" value="SEL1"/>
    <property type="match status" value="2"/>
</dbReference>
<dbReference type="InterPro" id="IPR006597">
    <property type="entry name" value="Sel1-like"/>
</dbReference>
<dbReference type="PANTHER" id="PTHR13891">
    <property type="entry name" value="CYTOCHROME C OXIDASE ASSEMBLY FACTOR 7"/>
    <property type="match status" value="1"/>
</dbReference>
<protein>
    <recommendedName>
        <fullName evidence="5">Beta-lactamase</fullName>
    </recommendedName>
</protein>